<dbReference type="Proteomes" id="UP000297613">
    <property type="component" value="Unassembled WGS sequence"/>
</dbReference>
<name>A0A6N4QSH1_9LEPT</name>
<protein>
    <recommendedName>
        <fullName evidence="3">Exo-alpha-sialidase</fullName>
    </recommendedName>
</protein>
<dbReference type="NCBIfam" id="NF047818">
    <property type="entry name" value="LIC11996_lipo"/>
    <property type="match status" value="1"/>
</dbReference>
<proteinExistence type="predicted"/>
<dbReference type="AlphaFoldDB" id="A0A6N4QSH1"/>
<dbReference type="InterPro" id="IPR036278">
    <property type="entry name" value="Sialidase_sf"/>
</dbReference>
<evidence type="ECO:0008006" key="3">
    <source>
        <dbReference type="Google" id="ProtNLM"/>
    </source>
</evidence>
<accession>A0A6N4QSH1</accession>
<dbReference type="EMBL" id="RQGM01000057">
    <property type="protein sequence ID" value="TGL82430.1"/>
    <property type="molecule type" value="Genomic_DNA"/>
</dbReference>
<dbReference type="SUPFAM" id="SSF50939">
    <property type="entry name" value="Sialidases"/>
    <property type="match status" value="1"/>
</dbReference>
<sequence>MKKYYSILMLSLLLNCYKFEESQFDPTGALSILRTFFSGATGYTNFMINQYSAFRPAGLDVYVSYVRRNFGADDSRNRIDLIIASQNGTIMIPTNVPMVGGQITSMVGYGYTAGNATNKYAILFEVLETTGVYNYYYWVGLSLPGAGTRLTFTQFTPPVPGAPIVGFGPFNIGAVEKLLFCQKSGSTTTCYNTNSDFTNLQTIAGPVPTSCTNVINNGSVAWCVDSISVGTYPFYSSNGGVAAFSGPINITLTGTYKQAPFTNSRANSFYLSPITTQSHYIEHATGQVRITSTYGDISSLGGISVPANSYQQVIALSDIVDTDGIYPVRGFVNGPFSYLTFLANGIDGSWRPYAFKSSDLGATWTQLSQTTLALPAPGYTFDPIPSQTAALGFYATTTGGDKLHNFVNIEGDGLKHYISTNDGATWALQETISLTSE</sequence>
<gene>
    <name evidence="1" type="ORF">EHQ83_13895</name>
</gene>
<comment type="caution">
    <text evidence="1">The sequence shown here is derived from an EMBL/GenBank/DDBJ whole genome shotgun (WGS) entry which is preliminary data.</text>
</comment>
<reference evidence="1 2" key="1">
    <citation type="journal article" date="2019" name="PLoS Negl. Trop. Dis.">
        <title>Revisiting the worldwide diversity of Leptospira species in the environment.</title>
        <authorList>
            <person name="Vincent A.T."/>
            <person name="Schiettekatte O."/>
            <person name="Bourhy P."/>
            <person name="Veyrier F.J."/>
            <person name="Picardeau M."/>
        </authorList>
    </citation>
    <scope>NUCLEOTIDE SEQUENCE [LARGE SCALE GENOMIC DNA]</scope>
    <source>
        <strain evidence="1 2">201702445</strain>
    </source>
</reference>
<evidence type="ECO:0000313" key="1">
    <source>
        <dbReference type="EMBL" id="TGL82430.1"/>
    </source>
</evidence>
<dbReference type="RefSeq" id="WP_135568650.1">
    <property type="nucleotide sequence ID" value="NZ_RQGK01000054.1"/>
</dbReference>
<organism evidence="1 2">
    <name type="scientific">Leptospira yasudae</name>
    <dbReference type="NCBI Taxonomy" id="2202201"/>
    <lineage>
        <taxon>Bacteria</taxon>
        <taxon>Pseudomonadati</taxon>
        <taxon>Spirochaetota</taxon>
        <taxon>Spirochaetia</taxon>
        <taxon>Leptospirales</taxon>
        <taxon>Leptospiraceae</taxon>
        <taxon>Leptospira</taxon>
    </lineage>
</organism>
<evidence type="ECO:0000313" key="2">
    <source>
        <dbReference type="Proteomes" id="UP000297613"/>
    </source>
</evidence>